<feature type="region of interest" description="Disordered" evidence="10">
    <location>
        <begin position="145"/>
        <end position="164"/>
    </location>
</feature>
<dbReference type="AlphaFoldDB" id="A0A6I4KV82"/>
<comment type="subcellular location">
    <subcellularLocation>
        <location evidence="1">Cell inner membrane</location>
        <topology evidence="1">Single-pass membrane protein</topology>
        <orientation evidence="1">Periplasmic side</orientation>
    </subcellularLocation>
</comment>
<evidence type="ECO:0000256" key="4">
    <source>
        <dbReference type="ARBA" id="ARBA00022475"/>
    </source>
</evidence>
<evidence type="ECO:0000259" key="11">
    <source>
        <dbReference type="PROSITE" id="PS52015"/>
    </source>
</evidence>
<dbReference type="GO" id="GO:0098797">
    <property type="term" value="C:plasma membrane protein complex"/>
    <property type="evidence" value="ECO:0007669"/>
    <property type="project" value="TreeGrafter"/>
</dbReference>
<dbReference type="EMBL" id="WKJZ01000003">
    <property type="protein sequence ID" value="MVW76629.1"/>
    <property type="molecule type" value="Genomic_DNA"/>
</dbReference>
<dbReference type="Gene3D" id="3.30.1150.10">
    <property type="match status" value="1"/>
</dbReference>
<evidence type="ECO:0000313" key="13">
    <source>
        <dbReference type="Proteomes" id="UP000429555"/>
    </source>
</evidence>
<feature type="compositionally biased region" description="Low complexity" evidence="10">
    <location>
        <begin position="91"/>
        <end position="106"/>
    </location>
</feature>
<dbReference type="InterPro" id="IPR051045">
    <property type="entry name" value="TonB-dependent_transducer"/>
</dbReference>
<dbReference type="GO" id="GO:0055085">
    <property type="term" value="P:transmembrane transport"/>
    <property type="evidence" value="ECO:0007669"/>
    <property type="project" value="InterPro"/>
</dbReference>
<dbReference type="PANTHER" id="PTHR33446:SF2">
    <property type="entry name" value="PROTEIN TONB"/>
    <property type="match status" value="1"/>
</dbReference>
<evidence type="ECO:0000256" key="8">
    <source>
        <dbReference type="ARBA" id="ARBA00022989"/>
    </source>
</evidence>
<gene>
    <name evidence="12" type="ORF">GJV18_15010</name>
</gene>
<reference evidence="12 13" key="1">
    <citation type="submission" date="2019-11" db="EMBL/GenBank/DDBJ databases">
        <title>Pseudomonas flavidum sp. nov., isolated from Baiyang Lake.</title>
        <authorList>
            <person name="Zhao Y."/>
        </authorList>
    </citation>
    <scope>NUCLEOTIDE SEQUENCE [LARGE SCALE GENOMIC DNA]</scope>
    <source>
        <strain evidence="13">R-22-3 w-18</strain>
    </source>
</reference>
<dbReference type="PANTHER" id="PTHR33446">
    <property type="entry name" value="PROTEIN TONB-RELATED"/>
    <property type="match status" value="1"/>
</dbReference>
<dbReference type="SUPFAM" id="SSF74653">
    <property type="entry name" value="TolA/TonB C-terminal domain"/>
    <property type="match status" value="1"/>
</dbReference>
<comment type="caution">
    <text evidence="12">The sequence shown here is derived from an EMBL/GenBank/DDBJ whole genome shotgun (WGS) entry which is preliminary data.</text>
</comment>
<dbReference type="NCBIfam" id="TIGR01352">
    <property type="entry name" value="tonB_Cterm"/>
    <property type="match status" value="1"/>
</dbReference>
<organism evidence="12 13">
    <name type="scientific">Pseudomonas xionganensis</name>
    <dbReference type="NCBI Taxonomy" id="2654845"/>
    <lineage>
        <taxon>Bacteria</taxon>
        <taxon>Pseudomonadati</taxon>
        <taxon>Pseudomonadota</taxon>
        <taxon>Gammaproteobacteria</taxon>
        <taxon>Pseudomonadales</taxon>
        <taxon>Pseudomonadaceae</taxon>
        <taxon>Pseudomonas</taxon>
    </lineage>
</organism>
<evidence type="ECO:0000256" key="6">
    <source>
        <dbReference type="ARBA" id="ARBA00022692"/>
    </source>
</evidence>
<keyword evidence="5" id="KW-0997">Cell inner membrane</keyword>
<dbReference type="RefSeq" id="WP_160347039.1">
    <property type="nucleotide sequence ID" value="NZ_WKJZ01000003.1"/>
</dbReference>
<dbReference type="PROSITE" id="PS52015">
    <property type="entry name" value="TONB_CTD"/>
    <property type="match status" value="1"/>
</dbReference>
<dbReference type="GO" id="GO:0031992">
    <property type="term" value="F:energy transducer activity"/>
    <property type="evidence" value="ECO:0007669"/>
    <property type="project" value="TreeGrafter"/>
</dbReference>
<keyword evidence="6" id="KW-0812">Transmembrane</keyword>
<evidence type="ECO:0000256" key="3">
    <source>
        <dbReference type="ARBA" id="ARBA00022448"/>
    </source>
</evidence>
<keyword evidence="4" id="KW-1003">Cell membrane</keyword>
<evidence type="ECO:0000256" key="7">
    <source>
        <dbReference type="ARBA" id="ARBA00022927"/>
    </source>
</evidence>
<evidence type="ECO:0000256" key="2">
    <source>
        <dbReference type="ARBA" id="ARBA00006555"/>
    </source>
</evidence>
<dbReference type="InterPro" id="IPR037682">
    <property type="entry name" value="TonB_C"/>
</dbReference>
<evidence type="ECO:0000256" key="9">
    <source>
        <dbReference type="ARBA" id="ARBA00023136"/>
    </source>
</evidence>
<sequence length="236" mass="24713">MLRLSLFLLLSLLLHLAGWQLLGAPGVPPSEVAQAPQVLRLGGLVQLAPAEPPASPPRTLAPAKARPARKADSASVVARKPRERAVERAPRPASVVAAPAAPASPVAAPPSAAPVPSAALAAAADPEPAPVQAISPAQPVEVLSHKPSFRRPPQPPHYPAQARRRNQQGTVLLEVRLDKRGQQRGLAVLRSSGIASLDRAALEAVAAWRFNPQQHNGVAVPSRVQIPIEFALTASR</sequence>
<name>A0A6I4KV82_9PSED</name>
<feature type="domain" description="TonB C-terminal" evidence="11">
    <location>
        <begin position="143"/>
        <end position="236"/>
    </location>
</feature>
<feature type="region of interest" description="Disordered" evidence="10">
    <location>
        <begin position="49"/>
        <end position="113"/>
    </location>
</feature>
<dbReference type="Pfam" id="PF03544">
    <property type="entry name" value="TonB_C"/>
    <property type="match status" value="1"/>
</dbReference>
<dbReference type="Proteomes" id="UP000429555">
    <property type="component" value="Unassembled WGS sequence"/>
</dbReference>
<evidence type="ECO:0000313" key="12">
    <source>
        <dbReference type="EMBL" id="MVW76629.1"/>
    </source>
</evidence>
<keyword evidence="9" id="KW-0472">Membrane</keyword>
<keyword evidence="13" id="KW-1185">Reference proteome</keyword>
<evidence type="ECO:0000256" key="1">
    <source>
        <dbReference type="ARBA" id="ARBA00004383"/>
    </source>
</evidence>
<keyword evidence="7" id="KW-0653">Protein transport</keyword>
<comment type="similarity">
    <text evidence="2">Belongs to the TonB family.</text>
</comment>
<dbReference type="InterPro" id="IPR006260">
    <property type="entry name" value="TonB/TolA_C"/>
</dbReference>
<keyword evidence="3" id="KW-0813">Transport</keyword>
<proteinExistence type="inferred from homology"/>
<evidence type="ECO:0000256" key="10">
    <source>
        <dbReference type="SAM" id="MobiDB-lite"/>
    </source>
</evidence>
<keyword evidence="8" id="KW-1133">Transmembrane helix</keyword>
<dbReference type="GO" id="GO:0015031">
    <property type="term" value="P:protein transport"/>
    <property type="evidence" value="ECO:0007669"/>
    <property type="project" value="UniProtKB-KW"/>
</dbReference>
<evidence type="ECO:0000256" key="5">
    <source>
        <dbReference type="ARBA" id="ARBA00022519"/>
    </source>
</evidence>
<accession>A0A6I4KV82</accession>
<protein>
    <submittedName>
        <fullName evidence="12">TonB family protein</fullName>
    </submittedName>
</protein>